<dbReference type="EMBL" id="KZ303499">
    <property type="protein sequence ID" value="PIA16520.1"/>
    <property type="molecule type" value="Genomic_DNA"/>
</dbReference>
<organism evidence="2 3">
    <name type="scientific">Coemansia reversa (strain ATCC 12441 / NRRL 1564)</name>
    <dbReference type="NCBI Taxonomy" id="763665"/>
    <lineage>
        <taxon>Eukaryota</taxon>
        <taxon>Fungi</taxon>
        <taxon>Fungi incertae sedis</taxon>
        <taxon>Zoopagomycota</taxon>
        <taxon>Kickxellomycotina</taxon>
        <taxon>Kickxellomycetes</taxon>
        <taxon>Kickxellales</taxon>
        <taxon>Kickxellaceae</taxon>
        <taxon>Coemansia</taxon>
    </lineage>
</organism>
<dbReference type="InterPro" id="IPR019956">
    <property type="entry name" value="Ubiquitin_dom"/>
</dbReference>
<dbReference type="PANTHER" id="PTHR10666">
    <property type="entry name" value="UBIQUITIN"/>
    <property type="match status" value="1"/>
</dbReference>
<evidence type="ECO:0000259" key="1">
    <source>
        <dbReference type="PROSITE" id="PS50053"/>
    </source>
</evidence>
<protein>
    <submittedName>
        <fullName evidence="2">Ubiquitin-like protein UBI9</fullName>
    </submittedName>
</protein>
<dbReference type="STRING" id="763665.A0A2G5BBY9"/>
<feature type="domain" description="Ubiquitin-like" evidence="1">
    <location>
        <begin position="1"/>
        <end position="50"/>
    </location>
</feature>
<name>A0A2G5BBY9_COERN</name>
<dbReference type="AlphaFoldDB" id="A0A2G5BBY9"/>
<proteinExistence type="predicted"/>
<dbReference type="Pfam" id="PF00240">
    <property type="entry name" value="ubiquitin"/>
    <property type="match status" value="1"/>
</dbReference>
<dbReference type="OrthoDB" id="419317at2759"/>
<dbReference type="InterPro" id="IPR029071">
    <property type="entry name" value="Ubiquitin-like_domsf"/>
</dbReference>
<keyword evidence="3" id="KW-1185">Reference proteome</keyword>
<dbReference type="PRINTS" id="PR00348">
    <property type="entry name" value="UBIQUITIN"/>
</dbReference>
<accession>A0A2G5BBY9</accession>
<evidence type="ECO:0000313" key="2">
    <source>
        <dbReference type="EMBL" id="PIA16520.1"/>
    </source>
</evidence>
<evidence type="ECO:0000313" key="3">
    <source>
        <dbReference type="Proteomes" id="UP000242474"/>
    </source>
</evidence>
<dbReference type="PROSITE" id="PS50053">
    <property type="entry name" value="UBIQUITIN_2"/>
    <property type="match status" value="1"/>
</dbReference>
<dbReference type="Proteomes" id="UP000242474">
    <property type="component" value="Unassembled WGS sequence"/>
</dbReference>
<dbReference type="InterPro" id="IPR000626">
    <property type="entry name" value="Ubiquitin-like_dom"/>
</dbReference>
<dbReference type="Gene3D" id="3.10.20.90">
    <property type="entry name" value="Phosphatidylinositol 3-kinase Catalytic Subunit, Chain A, domain 1"/>
    <property type="match status" value="1"/>
</dbReference>
<sequence length="52" mass="5662">MNKVSEKEGIPEQQQRLIFGGKQLGVKQTCKELNINSGSTIHLVLALRGGIV</sequence>
<reference evidence="2 3" key="1">
    <citation type="journal article" date="2015" name="Genome Biol. Evol.">
        <title>Phylogenomic analyses indicate that early fungi evolved digesting cell walls of algal ancestors of land plants.</title>
        <authorList>
            <person name="Chang Y."/>
            <person name="Wang S."/>
            <person name="Sekimoto S."/>
            <person name="Aerts A.L."/>
            <person name="Choi C."/>
            <person name="Clum A."/>
            <person name="LaButti K.M."/>
            <person name="Lindquist E.A."/>
            <person name="Yee Ngan C."/>
            <person name="Ohm R.A."/>
            <person name="Salamov A.A."/>
            <person name="Grigoriev I.V."/>
            <person name="Spatafora J.W."/>
            <person name="Berbee M.L."/>
        </authorList>
    </citation>
    <scope>NUCLEOTIDE SEQUENCE [LARGE SCALE GENOMIC DNA]</scope>
    <source>
        <strain evidence="2 3">NRRL 1564</strain>
    </source>
</reference>
<dbReference type="SUPFAM" id="SSF54236">
    <property type="entry name" value="Ubiquitin-like"/>
    <property type="match status" value="1"/>
</dbReference>
<gene>
    <name evidence="2" type="ORF">COEREDRAFT_81188</name>
</gene>
<dbReference type="InterPro" id="IPR050158">
    <property type="entry name" value="Ubiquitin_ubiquitin-like"/>
</dbReference>